<dbReference type="Proteomes" id="UP000789920">
    <property type="component" value="Unassembled WGS sequence"/>
</dbReference>
<feature type="non-terminal residue" evidence="1">
    <location>
        <position position="524"/>
    </location>
</feature>
<keyword evidence="2" id="KW-1185">Reference proteome</keyword>
<evidence type="ECO:0000313" key="1">
    <source>
        <dbReference type="EMBL" id="CAG8539090.1"/>
    </source>
</evidence>
<gene>
    <name evidence="1" type="ORF">RPERSI_LOCUS3473</name>
</gene>
<reference evidence="1" key="1">
    <citation type="submission" date="2021-06" db="EMBL/GenBank/DDBJ databases">
        <authorList>
            <person name="Kallberg Y."/>
            <person name="Tangrot J."/>
            <person name="Rosling A."/>
        </authorList>
    </citation>
    <scope>NUCLEOTIDE SEQUENCE</scope>
    <source>
        <strain evidence="1">MA461A</strain>
    </source>
</reference>
<sequence>MLMDYEISSCTENDAAFAILSVEYMTDKLPVLENVNNKAGIYESCDSKNKADTLTVNKNIEVSKGDDSENNRDALSVIENIENVVSKYDSSKDEPNNSSEDKLVRVKKENNICTRKTYKCRHGDKYQPKKNLDSTKNRERESACINCGFMLNTAYQKYENRVFVNKFVENYNHILLNSESYQQFLPSSRKRILRNKYPNQEIYSKDLYKMIHKFKVDAQVKNDATTLYEHLSKLQQENPDCSALHISYSAKFVISDFDHHWMELMNKYPEVQEYCDRVLYSTKECWAHVFTKRCFSANTHSTQRVESINWVIKLEANSENSLCQLQIKIELWLKDEAKYASFQKFRNMNPTTGLSHVSDKIFKSVDNTYKNKLNSTNQKQNYDIGFIEEDYEKPQILLDMALEDCTGGKGLTSFDESQESFVQVIQNDNKLVLTRTFQALEKIHGHEINNRDAVKLDSKKVSYSCGLGLCKKALDIAITNGSNGALEGLLQRFINDQIVSMQSTELSEQKNINSSTISNPLQHK</sequence>
<organism evidence="1 2">
    <name type="scientific">Racocetra persica</name>
    <dbReference type="NCBI Taxonomy" id="160502"/>
    <lineage>
        <taxon>Eukaryota</taxon>
        <taxon>Fungi</taxon>
        <taxon>Fungi incertae sedis</taxon>
        <taxon>Mucoromycota</taxon>
        <taxon>Glomeromycotina</taxon>
        <taxon>Glomeromycetes</taxon>
        <taxon>Diversisporales</taxon>
        <taxon>Gigasporaceae</taxon>
        <taxon>Racocetra</taxon>
    </lineage>
</organism>
<protein>
    <submittedName>
        <fullName evidence="1">27710_t:CDS:1</fullName>
    </submittedName>
</protein>
<proteinExistence type="predicted"/>
<accession>A0ACA9LNC6</accession>
<dbReference type="EMBL" id="CAJVQC010004320">
    <property type="protein sequence ID" value="CAG8539090.1"/>
    <property type="molecule type" value="Genomic_DNA"/>
</dbReference>
<name>A0ACA9LNC6_9GLOM</name>
<comment type="caution">
    <text evidence="1">The sequence shown here is derived from an EMBL/GenBank/DDBJ whole genome shotgun (WGS) entry which is preliminary data.</text>
</comment>
<evidence type="ECO:0000313" key="2">
    <source>
        <dbReference type="Proteomes" id="UP000789920"/>
    </source>
</evidence>